<evidence type="ECO:0000313" key="6">
    <source>
        <dbReference type="Proteomes" id="UP000610594"/>
    </source>
</evidence>
<feature type="compositionally biased region" description="Basic and acidic residues" evidence="3">
    <location>
        <begin position="10"/>
        <end position="22"/>
    </location>
</feature>
<dbReference type="InterPro" id="IPR023347">
    <property type="entry name" value="Lysozyme_dom_sf"/>
</dbReference>
<evidence type="ECO:0000256" key="3">
    <source>
        <dbReference type="SAM" id="MobiDB-lite"/>
    </source>
</evidence>
<dbReference type="RefSeq" id="WP_167240870.1">
    <property type="nucleotide sequence ID" value="NZ_WHJF01000180.1"/>
</dbReference>
<dbReference type="Pfam" id="PF16754">
    <property type="entry name" value="Pesticin"/>
    <property type="match status" value="1"/>
</dbReference>
<gene>
    <name evidence="5" type="ORF">F1735_31955</name>
</gene>
<dbReference type="Proteomes" id="UP000610594">
    <property type="component" value="Unassembled WGS sequence"/>
</dbReference>
<evidence type="ECO:0000256" key="1">
    <source>
        <dbReference type="ARBA" id="ARBA00022529"/>
    </source>
</evidence>
<protein>
    <recommendedName>
        <fullName evidence="4">Pesticin C-terminal domain-containing protein</fullName>
    </recommendedName>
</protein>
<dbReference type="InterPro" id="IPR031922">
    <property type="entry name" value="Pesticin_C"/>
</dbReference>
<comment type="caution">
    <text evidence="5">The sequence shown here is derived from an EMBL/GenBank/DDBJ whole genome shotgun (WGS) entry which is preliminary data.</text>
</comment>
<evidence type="ECO:0000256" key="2">
    <source>
        <dbReference type="ARBA" id="ARBA00022638"/>
    </source>
</evidence>
<evidence type="ECO:0000313" key="5">
    <source>
        <dbReference type="EMBL" id="NHZ66843.1"/>
    </source>
</evidence>
<proteinExistence type="predicted"/>
<feature type="region of interest" description="Disordered" evidence="3">
    <location>
        <begin position="1"/>
        <end position="22"/>
    </location>
</feature>
<name>A0ABX0N399_9BURK</name>
<reference evidence="5 6" key="1">
    <citation type="submission" date="2019-10" db="EMBL/GenBank/DDBJ databases">
        <title>Taxonomy of Antarctic Massilia spp.: description of Massilia rubra sp. nov., Massilia aquatica sp. nov., Massilia mucilaginosa sp. nov., Massilia frigida sp. nov. isolated from streams, lakes and regoliths.</title>
        <authorList>
            <person name="Holochova P."/>
            <person name="Sedlacek I."/>
            <person name="Kralova S."/>
            <person name="Maslanova I."/>
            <person name="Busse H.-J."/>
            <person name="Stankova E."/>
            <person name="Vrbovska V."/>
            <person name="Kovarovic V."/>
            <person name="Bartak M."/>
            <person name="Svec P."/>
            <person name="Pantucek R."/>
        </authorList>
    </citation>
    <scope>NUCLEOTIDE SEQUENCE [LARGE SCALE GENOMIC DNA]</scope>
    <source>
        <strain evidence="5 6">CCM 8694</strain>
    </source>
</reference>
<keyword evidence="2" id="KW-0081">Bacteriolytic enzyme</keyword>
<feature type="domain" description="Pesticin C-terminal" evidence="4">
    <location>
        <begin position="178"/>
        <end position="302"/>
    </location>
</feature>
<dbReference type="Gene3D" id="1.10.530.40">
    <property type="match status" value="1"/>
</dbReference>
<organism evidence="5 6">
    <name type="scientific">Massilia genomosp. 1</name>
    <dbReference type="NCBI Taxonomy" id="2609280"/>
    <lineage>
        <taxon>Bacteria</taxon>
        <taxon>Pseudomonadati</taxon>
        <taxon>Pseudomonadota</taxon>
        <taxon>Betaproteobacteria</taxon>
        <taxon>Burkholderiales</taxon>
        <taxon>Oxalobacteraceae</taxon>
        <taxon>Telluria group</taxon>
        <taxon>Massilia</taxon>
    </lineage>
</organism>
<sequence>MPRKISASSRPDRTEENLSEADKYELQQERNLIAEAKACQVNAKLARLEMTKLNKQQKGLAKKDPDTTILSREISEKIRMLQAVANKECAVSHFGCVPSNTSKKIIAPKSMGEEINETYGTKIDFEKISFFEGGEHTVAYIPWWPYLKNDRPTIKFYSKTTTKEIPRLAGFYKGKPDNRSGATIGIGVDLGQASAQIFLTKMKAGNMGSQKISEKELSELHEKIRPYFQKFGGEACKFLRENPLVLSAKESHFLNKVAHEEALKIAIDKYDGFATHNHGKKFLNLSLEQQTALLSNSYQKGSPDLDLIMAIIHQNGKEIPPTVREYEYLLAAMGGKKEKLRSRK</sequence>
<keyword evidence="6" id="KW-1185">Reference proteome</keyword>
<keyword evidence="1" id="KW-0929">Antimicrobial</keyword>
<evidence type="ECO:0000259" key="4">
    <source>
        <dbReference type="Pfam" id="PF16754"/>
    </source>
</evidence>
<dbReference type="EMBL" id="WHJF01000180">
    <property type="protein sequence ID" value="NHZ66843.1"/>
    <property type="molecule type" value="Genomic_DNA"/>
</dbReference>
<accession>A0ABX0N399</accession>